<evidence type="ECO:0000313" key="2">
    <source>
        <dbReference type="EMBL" id="GII41170.1"/>
    </source>
</evidence>
<keyword evidence="3" id="KW-1185">Reference proteome</keyword>
<dbReference type="Proteomes" id="UP000622547">
    <property type="component" value="Unassembled WGS sequence"/>
</dbReference>
<sequence>MNTAARTAGADRRTQAPALSKAATTPTIAVRAGASGSIGKITHVPRATMHTPASTARMEEEKLLPAAGEDDAESSSSGVTT</sequence>
<feature type="region of interest" description="Disordered" evidence="1">
    <location>
        <begin position="45"/>
        <end position="81"/>
    </location>
</feature>
<proteinExistence type="predicted"/>
<feature type="region of interest" description="Disordered" evidence="1">
    <location>
        <begin position="1"/>
        <end position="26"/>
    </location>
</feature>
<gene>
    <name evidence="2" type="ORF">Pph01_61730</name>
</gene>
<comment type="caution">
    <text evidence="2">The sequence shown here is derived from an EMBL/GenBank/DDBJ whole genome shotgun (WGS) entry which is preliminary data.</text>
</comment>
<accession>A0A8J3UAA5</accession>
<organism evidence="2 3">
    <name type="scientific">Planotetraspora phitsanulokensis</name>
    <dbReference type="NCBI Taxonomy" id="575192"/>
    <lineage>
        <taxon>Bacteria</taxon>
        <taxon>Bacillati</taxon>
        <taxon>Actinomycetota</taxon>
        <taxon>Actinomycetes</taxon>
        <taxon>Streptosporangiales</taxon>
        <taxon>Streptosporangiaceae</taxon>
        <taxon>Planotetraspora</taxon>
    </lineage>
</organism>
<evidence type="ECO:0000256" key="1">
    <source>
        <dbReference type="SAM" id="MobiDB-lite"/>
    </source>
</evidence>
<evidence type="ECO:0000313" key="3">
    <source>
        <dbReference type="Proteomes" id="UP000622547"/>
    </source>
</evidence>
<dbReference type="AlphaFoldDB" id="A0A8J3UAA5"/>
<protein>
    <submittedName>
        <fullName evidence="2">Uncharacterized protein</fullName>
    </submittedName>
</protein>
<dbReference type="EMBL" id="BOOP01000031">
    <property type="protein sequence ID" value="GII41170.1"/>
    <property type="molecule type" value="Genomic_DNA"/>
</dbReference>
<name>A0A8J3UAA5_9ACTN</name>
<reference evidence="2 3" key="1">
    <citation type="submission" date="2021-01" db="EMBL/GenBank/DDBJ databases">
        <title>Whole genome shotgun sequence of Planotetraspora phitsanulokensis NBRC 104273.</title>
        <authorList>
            <person name="Komaki H."/>
            <person name="Tamura T."/>
        </authorList>
    </citation>
    <scope>NUCLEOTIDE SEQUENCE [LARGE SCALE GENOMIC DNA]</scope>
    <source>
        <strain evidence="2 3">NBRC 104273</strain>
    </source>
</reference>